<organism evidence="6 7">
    <name type="scientific">Mariprofundus aestuarium</name>
    <dbReference type="NCBI Taxonomy" id="1921086"/>
    <lineage>
        <taxon>Bacteria</taxon>
        <taxon>Pseudomonadati</taxon>
        <taxon>Pseudomonadota</taxon>
        <taxon>Candidatius Mariprofundia</taxon>
        <taxon>Mariprofundales</taxon>
        <taxon>Mariprofundaceae</taxon>
        <taxon>Mariprofundus</taxon>
    </lineage>
</organism>
<dbReference type="GO" id="GO:0009253">
    <property type="term" value="P:peptidoglycan catabolic process"/>
    <property type="evidence" value="ECO:0007669"/>
    <property type="project" value="InterPro"/>
</dbReference>
<reference evidence="6 7" key="1">
    <citation type="submission" date="2016-12" db="EMBL/GenBank/DDBJ databases">
        <title>Isolation and genomic insights into novel planktonic Zetaproteobacteria from stratified waters of the Chesapeake Bay.</title>
        <authorList>
            <person name="McAllister S.M."/>
            <person name="Kato S."/>
            <person name="Chan C.S."/>
            <person name="Chiu B.K."/>
            <person name="Field E.K."/>
        </authorList>
    </citation>
    <scope>NUCLEOTIDE SEQUENCE [LARGE SCALE GENOMIC DNA]</scope>
    <source>
        <strain evidence="6 7">CP-5</strain>
    </source>
</reference>
<dbReference type="GO" id="GO:0030288">
    <property type="term" value="C:outer membrane-bounded periplasmic space"/>
    <property type="evidence" value="ECO:0007669"/>
    <property type="project" value="TreeGrafter"/>
</dbReference>
<evidence type="ECO:0000256" key="1">
    <source>
        <dbReference type="ARBA" id="ARBA00001561"/>
    </source>
</evidence>
<dbReference type="AlphaFoldDB" id="A0A2K8KZ77"/>
<dbReference type="GO" id="GO:0008745">
    <property type="term" value="F:N-acetylmuramoyl-L-alanine amidase activity"/>
    <property type="evidence" value="ECO:0007669"/>
    <property type="project" value="UniProtKB-EC"/>
</dbReference>
<dbReference type="CDD" id="cd02696">
    <property type="entry name" value="MurNAc-LAA"/>
    <property type="match status" value="1"/>
</dbReference>
<dbReference type="KEGG" id="maes:Ga0123461_1830"/>
<evidence type="ECO:0000259" key="5">
    <source>
        <dbReference type="SMART" id="SM00646"/>
    </source>
</evidence>
<comment type="catalytic activity">
    <reaction evidence="1">
        <text>Hydrolyzes the link between N-acetylmuramoyl residues and L-amino acid residues in certain cell-wall glycopeptides.</text>
        <dbReference type="EC" id="3.5.1.28"/>
    </reaction>
</comment>
<dbReference type="EMBL" id="CP018799">
    <property type="protein sequence ID" value="ATX80243.1"/>
    <property type="molecule type" value="Genomic_DNA"/>
</dbReference>
<dbReference type="InterPro" id="IPR002508">
    <property type="entry name" value="MurNAc-LAA_cat"/>
</dbReference>
<dbReference type="Proteomes" id="UP000231701">
    <property type="component" value="Chromosome"/>
</dbReference>
<feature type="signal peptide" evidence="4">
    <location>
        <begin position="1"/>
        <end position="26"/>
    </location>
</feature>
<keyword evidence="7" id="KW-1185">Reference proteome</keyword>
<evidence type="ECO:0000313" key="7">
    <source>
        <dbReference type="Proteomes" id="UP000231701"/>
    </source>
</evidence>
<dbReference type="InterPro" id="IPR050695">
    <property type="entry name" value="N-acetylmuramoyl_amidase_3"/>
</dbReference>
<gene>
    <name evidence="6" type="ORF">Ga0123461_1830</name>
</gene>
<name>A0A2K8KZ77_MARES</name>
<dbReference type="PANTHER" id="PTHR30404:SF0">
    <property type="entry name" value="N-ACETYLMURAMOYL-L-ALANINE AMIDASE AMIC"/>
    <property type="match status" value="1"/>
</dbReference>
<evidence type="ECO:0000256" key="4">
    <source>
        <dbReference type="SAM" id="SignalP"/>
    </source>
</evidence>
<protein>
    <recommendedName>
        <fullName evidence="2">N-acetylmuramoyl-L-alanine amidase</fullName>
        <ecNumber evidence="2">3.5.1.28</ecNumber>
    </recommendedName>
</protein>
<feature type="domain" description="MurNAc-LAA" evidence="5">
    <location>
        <begin position="217"/>
        <end position="374"/>
    </location>
</feature>
<dbReference type="EC" id="3.5.1.28" evidence="2"/>
<sequence>MKLITTMFGLIAALTLSLSSASVAMAGDGVVRDVRMWTAPDHTRLVFDLNKQIDYKVFRLHNPERIVIDMEHSVFKANLNGLKLPDPVLQSIRHGKPSANMLRIVMDVKDKVQPRSFLLKPMQGKPHRLVVDLSRPDEARKAAMSAGEPKSKKGLVIAIDAGHGGEDPGAIGPRKLYEKTVTLAVAKELARIVDATPGMKAVLIRSGDYFVPLKRRVYLVRKAKADLMISIHADAVRQRTVEGASVYTLSERGATQDRAARALAAKENAADEVGGVEFDQVDDPMVTQILGDMFRRDSLNSSQILAESIIGKLKGAGPIKYDVPKRARFYVLGAMEIPSVLVELDYISNPAREKKLKSRAHQKKLASALFGASVKFFEKMGRIKSTSDQAAVQPEADSVADQKLYAVNR</sequence>
<dbReference type="Pfam" id="PF01520">
    <property type="entry name" value="Amidase_3"/>
    <property type="match status" value="1"/>
</dbReference>
<dbReference type="Gene3D" id="2.60.40.3500">
    <property type="match status" value="1"/>
</dbReference>
<dbReference type="InterPro" id="IPR021731">
    <property type="entry name" value="AMIN_dom"/>
</dbReference>
<keyword evidence="4" id="KW-0732">Signal</keyword>
<dbReference type="RefSeq" id="WP_232710110.1">
    <property type="nucleotide sequence ID" value="NZ_CP018799.1"/>
</dbReference>
<proteinExistence type="predicted"/>
<keyword evidence="3 6" id="KW-0378">Hydrolase</keyword>
<accession>A0A2K8KZ77</accession>
<dbReference type="PANTHER" id="PTHR30404">
    <property type="entry name" value="N-ACETYLMURAMOYL-L-ALANINE AMIDASE"/>
    <property type="match status" value="1"/>
</dbReference>
<evidence type="ECO:0000256" key="3">
    <source>
        <dbReference type="ARBA" id="ARBA00022801"/>
    </source>
</evidence>
<dbReference type="Gene3D" id="3.40.630.40">
    <property type="entry name" value="Zn-dependent exopeptidases"/>
    <property type="match status" value="1"/>
</dbReference>
<dbReference type="SUPFAM" id="SSF53187">
    <property type="entry name" value="Zn-dependent exopeptidases"/>
    <property type="match status" value="1"/>
</dbReference>
<dbReference type="SMART" id="SM00646">
    <property type="entry name" value="Ami_3"/>
    <property type="match status" value="1"/>
</dbReference>
<evidence type="ECO:0000256" key="2">
    <source>
        <dbReference type="ARBA" id="ARBA00011901"/>
    </source>
</evidence>
<dbReference type="Pfam" id="PF11741">
    <property type="entry name" value="AMIN"/>
    <property type="match status" value="1"/>
</dbReference>
<feature type="chain" id="PRO_5014745888" description="N-acetylmuramoyl-L-alanine amidase" evidence="4">
    <location>
        <begin position="27"/>
        <end position="409"/>
    </location>
</feature>
<evidence type="ECO:0000313" key="6">
    <source>
        <dbReference type="EMBL" id="ATX80243.1"/>
    </source>
</evidence>